<reference evidence="1" key="1">
    <citation type="submission" date="2020-04" db="EMBL/GenBank/DDBJ databases">
        <title>Deep metagenomics examines the oral microbiome during advanced dental caries in children, revealing novel taxa and co-occurrences with host molecules.</title>
        <authorList>
            <person name="Baker J.L."/>
            <person name="Morton J.T."/>
            <person name="Dinis M."/>
            <person name="Alvarez R."/>
            <person name="Tran N.C."/>
            <person name="Knight R."/>
            <person name="Edlund A."/>
        </authorList>
    </citation>
    <scope>NUCLEOTIDE SEQUENCE</scope>
    <source>
        <strain evidence="1">JCVI_48_bin.5</strain>
    </source>
</reference>
<evidence type="ECO:0000313" key="1">
    <source>
        <dbReference type="EMBL" id="MBF1304404.1"/>
    </source>
</evidence>
<dbReference type="AlphaFoldDB" id="A0A930H2S6"/>
<feature type="non-terminal residue" evidence="1">
    <location>
        <position position="57"/>
    </location>
</feature>
<protein>
    <submittedName>
        <fullName evidence="1">Hemerythrin domain-containing protein</fullName>
    </submittedName>
</protein>
<organism evidence="1 2">
    <name type="scientific">Oribacterium sinus</name>
    <dbReference type="NCBI Taxonomy" id="237576"/>
    <lineage>
        <taxon>Bacteria</taxon>
        <taxon>Bacillati</taxon>
        <taxon>Bacillota</taxon>
        <taxon>Clostridia</taxon>
        <taxon>Lachnospirales</taxon>
        <taxon>Lachnospiraceae</taxon>
        <taxon>Oribacterium</taxon>
    </lineage>
</organism>
<accession>A0A930H2S6</accession>
<sequence>MNQSVILMEEDHANINRALGVIRSIWLQLMQGGEVPDEDLREIIEFVREYADKHHHG</sequence>
<dbReference type="EMBL" id="JABZRB010000009">
    <property type="protein sequence ID" value="MBF1304404.1"/>
    <property type="molecule type" value="Genomic_DNA"/>
</dbReference>
<comment type="caution">
    <text evidence="1">The sequence shown here is derived from an EMBL/GenBank/DDBJ whole genome shotgun (WGS) entry which is preliminary data.</text>
</comment>
<gene>
    <name evidence="1" type="ORF">HXM91_00760</name>
</gene>
<dbReference type="Proteomes" id="UP000780721">
    <property type="component" value="Unassembled WGS sequence"/>
</dbReference>
<name>A0A930H2S6_9FIRM</name>
<proteinExistence type="predicted"/>
<evidence type="ECO:0000313" key="2">
    <source>
        <dbReference type="Proteomes" id="UP000780721"/>
    </source>
</evidence>